<evidence type="ECO:0000256" key="1">
    <source>
        <dbReference type="SAM" id="SignalP"/>
    </source>
</evidence>
<dbReference type="EMBL" id="JAXOVC010000008">
    <property type="protein sequence ID" value="KAK4498144.1"/>
    <property type="molecule type" value="Genomic_DNA"/>
</dbReference>
<comment type="caution">
    <text evidence="2">The sequence shown here is derived from an EMBL/GenBank/DDBJ whole genome shotgun (WGS) entry which is preliminary data.</text>
</comment>
<evidence type="ECO:0000313" key="3">
    <source>
        <dbReference type="Proteomes" id="UP001305779"/>
    </source>
</evidence>
<feature type="chain" id="PRO_5045476207" evidence="1">
    <location>
        <begin position="25"/>
        <end position="205"/>
    </location>
</feature>
<accession>A0ABR0E9N2</accession>
<sequence length="205" mass="21926">MKLPTNPTFLPLLLATTLTTPANAVLKDDLTSLKESIASATNTLTEFRNESGPVNTAGMIQSVGWQVGAVLAGVGCVEAKYPSANGSNITKTKDIEKAYNDYISSLSPLSTALSNRSAHLTNATEPTLPVIQQIQSLTRALYTFGKCLYNGEVISSAAAIETWNAEGELLGVTSEWEGESGSGMRKRDERLGRKLRRESCASLGR</sequence>
<protein>
    <submittedName>
        <fullName evidence="2">Uncharacterized protein</fullName>
    </submittedName>
</protein>
<reference evidence="2 3" key="1">
    <citation type="journal article" date="2023" name="G3 (Bethesda)">
        <title>A chromosome-level genome assembly of Zasmidium syzygii isolated from banana leaves.</title>
        <authorList>
            <person name="van Westerhoven A.C."/>
            <person name="Mehrabi R."/>
            <person name="Talebi R."/>
            <person name="Steentjes M.B.F."/>
            <person name="Corcolon B."/>
            <person name="Chong P.A."/>
            <person name="Kema G.H.J."/>
            <person name="Seidl M.F."/>
        </authorList>
    </citation>
    <scope>NUCLEOTIDE SEQUENCE [LARGE SCALE GENOMIC DNA]</scope>
    <source>
        <strain evidence="2 3">P124</strain>
    </source>
</reference>
<evidence type="ECO:0000313" key="2">
    <source>
        <dbReference type="EMBL" id="KAK4498144.1"/>
    </source>
</evidence>
<organism evidence="2 3">
    <name type="scientific">Zasmidium cellare</name>
    <name type="common">Wine cellar mold</name>
    <name type="synonym">Racodium cellare</name>
    <dbReference type="NCBI Taxonomy" id="395010"/>
    <lineage>
        <taxon>Eukaryota</taxon>
        <taxon>Fungi</taxon>
        <taxon>Dikarya</taxon>
        <taxon>Ascomycota</taxon>
        <taxon>Pezizomycotina</taxon>
        <taxon>Dothideomycetes</taxon>
        <taxon>Dothideomycetidae</taxon>
        <taxon>Mycosphaerellales</taxon>
        <taxon>Mycosphaerellaceae</taxon>
        <taxon>Zasmidium</taxon>
    </lineage>
</organism>
<feature type="signal peptide" evidence="1">
    <location>
        <begin position="1"/>
        <end position="24"/>
    </location>
</feature>
<keyword evidence="1" id="KW-0732">Signal</keyword>
<keyword evidence="3" id="KW-1185">Reference proteome</keyword>
<name>A0ABR0E9N2_ZASCE</name>
<proteinExistence type="predicted"/>
<dbReference type="Proteomes" id="UP001305779">
    <property type="component" value="Unassembled WGS sequence"/>
</dbReference>
<gene>
    <name evidence="2" type="ORF">PRZ48_010800</name>
</gene>